<dbReference type="OrthoDB" id="9814608at2"/>
<protein>
    <submittedName>
        <fullName evidence="7">O-antigen/teichoic acid export membrane protein</fullName>
    </submittedName>
</protein>
<feature type="transmembrane region" description="Helical" evidence="6">
    <location>
        <begin position="12"/>
        <end position="36"/>
    </location>
</feature>
<dbReference type="PANTHER" id="PTHR30250:SF11">
    <property type="entry name" value="O-ANTIGEN TRANSPORTER-RELATED"/>
    <property type="match status" value="1"/>
</dbReference>
<reference evidence="7 8" key="1">
    <citation type="submission" date="2018-03" db="EMBL/GenBank/DDBJ databases">
        <title>Genomic Encyclopedia of Archaeal and Bacterial Type Strains, Phase II (KMG-II): from individual species to whole genera.</title>
        <authorList>
            <person name="Goeker M."/>
        </authorList>
    </citation>
    <scope>NUCLEOTIDE SEQUENCE [LARGE SCALE GENOMIC DNA]</scope>
    <source>
        <strain evidence="7 8">DSM 28354</strain>
    </source>
</reference>
<evidence type="ECO:0000256" key="6">
    <source>
        <dbReference type="SAM" id="Phobius"/>
    </source>
</evidence>
<evidence type="ECO:0000313" key="8">
    <source>
        <dbReference type="Proteomes" id="UP000238375"/>
    </source>
</evidence>
<comment type="subcellular location">
    <subcellularLocation>
        <location evidence="1">Cell membrane</location>
        <topology evidence="1">Multi-pass membrane protein</topology>
    </subcellularLocation>
</comment>
<feature type="transmembrane region" description="Helical" evidence="6">
    <location>
        <begin position="239"/>
        <end position="258"/>
    </location>
</feature>
<keyword evidence="5 6" id="KW-0472">Membrane</keyword>
<gene>
    <name evidence="7" type="ORF">CLV58_102298</name>
</gene>
<name>A0A2T0TIU2_9BACT</name>
<feature type="transmembrane region" description="Helical" evidence="6">
    <location>
        <begin position="475"/>
        <end position="496"/>
    </location>
</feature>
<keyword evidence="3 6" id="KW-0812">Transmembrane</keyword>
<keyword evidence="4 6" id="KW-1133">Transmembrane helix</keyword>
<feature type="transmembrane region" description="Helical" evidence="6">
    <location>
        <begin position="329"/>
        <end position="349"/>
    </location>
</feature>
<dbReference type="PANTHER" id="PTHR30250">
    <property type="entry name" value="PST FAMILY PREDICTED COLANIC ACID TRANSPORTER"/>
    <property type="match status" value="1"/>
</dbReference>
<dbReference type="RefSeq" id="WP_106136393.1">
    <property type="nucleotide sequence ID" value="NZ_PVTE01000002.1"/>
</dbReference>
<feature type="transmembrane region" description="Helical" evidence="6">
    <location>
        <begin position="48"/>
        <end position="68"/>
    </location>
</feature>
<dbReference type="EMBL" id="PVTE01000002">
    <property type="protein sequence ID" value="PRY45549.1"/>
    <property type="molecule type" value="Genomic_DNA"/>
</dbReference>
<feature type="transmembrane region" description="Helical" evidence="6">
    <location>
        <begin position="393"/>
        <end position="413"/>
    </location>
</feature>
<dbReference type="Pfam" id="PF01943">
    <property type="entry name" value="Polysacc_synt"/>
    <property type="match status" value="1"/>
</dbReference>
<feature type="transmembrane region" description="Helical" evidence="6">
    <location>
        <begin position="361"/>
        <end position="381"/>
    </location>
</feature>
<evidence type="ECO:0000256" key="5">
    <source>
        <dbReference type="ARBA" id="ARBA00023136"/>
    </source>
</evidence>
<evidence type="ECO:0000256" key="4">
    <source>
        <dbReference type="ARBA" id="ARBA00022989"/>
    </source>
</evidence>
<keyword evidence="8" id="KW-1185">Reference proteome</keyword>
<dbReference type="InterPro" id="IPR002797">
    <property type="entry name" value="Polysacc_synth"/>
</dbReference>
<feature type="transmembrane region" description="Helical" evidence="6">
    <location>
        <begin position="155"/>
        <end position="175"/>
    </location>
</feature>
<keyword evidence="2" id="KW-1003">Cell membrane</keyword>
<organism evidence="7 8">
    <name type="scientific">Spirosoma oryzae</name>
    <dbReference type="NCBI Taxonomy" id="1469603"/>
    <lineage>
        <taxon>Bacteria</taxon>
        <taxon>Pseudomonadati</taxon>
        <taxon>Bacteroidota</taxon>
        <taxon>Cytophagia</taxon>
        <taxon>Cytophagales</taxon>
        <taxon>Cytophagaceae</taxon>
        <taxon>Spirosoma</taxon>
    </lineage>
</organism>
<evidence type="ECO:0000256" key="3">
    <source>
        <dbReference type="ARBA" id="ARBA00022692"/>
    </source>
</evidence>
<feature type="transmembrane region" description="Helical" evidence="6">
    <location>
        <begin position="420"/>
        <end position="440"/>
    </location>
</feature>
<evidence type="ECO:0000256" key="1">
    <source>
        <dbReference type="ARBA" id="ARBA00004651"/>
    </source>
</evidence>
<evidence type="ECO:0000313" key="7">
    <source>
        <dbReference type="EMBL" id="PRY45549.1"/>
    </source>
</evidence>
<feature type="transmembrane region" description="Helical" evidence="6">
    <location>
        <begin position="89"/>
        <end position="112"/>
    </location>
</feature>
<feature type="transmembrane region" description="Helical" evidence="6">
    <location>
        <begin position="124"/>
        <end position="143"/>
    </location>
</feature>
<evidence type="ECO:0000256" key="2">
    <source>
        <dbReference type="ARBA" id="ARBA00022475"/>
    </source>
</evidence>
<dbReference type="AlphaFoldDB" id="A0A2T0TIU2"/>
<dbReference type="GO" id="GO:0005886">
    <property type="term" value="C:plasma membrane"/>
    <property type="evidence" value="ECO:0007669"/>
    <property type="project" value="UniProtKB-SubCell"/>
</dbReference>
<sequence>MSTFKKLAGDTALYGLSTIVPRMINFALVPLQTWVFTEAGELASNVVLYSYVALMLAVYTFGLETAFFRGAARAKGPENKSIRDETFNNTLSIVLVITGFFTALILLLSRPITSWLDFKGQELSITWCALLVAIDAIMSIPFARLRVEGRARQFVTAKIINVVVMVGLNFFFLLFCRDVYMGKYLTGLQPLIRLIYYPAIGPGYIFLANLLANLLYVYLLRDTLLNFKFQLRPDAVKPLLLYSFPLMLTTLAGLLNTLTDRIVLSHLLPAGFYPGLTTNAAVGVYGNCYKLSVFMALAIQSFKFAADPFFFAQADDKQAPDLLGRVTKWFVIICVVIWVGVSLNIDVIGQLMLRSPVYRTGLGIVPILLLANLFLGVYYNISFWFKLSDKTRFGTLITVIGLAVTVAGNILLIPVMGYMGCAIAFLASCIVMTVVCYLLGEKYYPVPYNVGSALGYIAGAGALIWAAGLIKITSFWIAIPYHLVLFALFLGVIAVVERDTIQDGINRFRRRGKSSPTAPVV</sequence>
<dbReference type="InterPro" id="IPR050833">
    <property type="entry name" value="Poly_Biosynth_Transport"/>
</dbReference>
<feature type="transmembrane region" description="Helical" evidence="6">
    <location>
        <begin position="195"/>
        <end position="219"/>
    </location>
</feature>
<feature type="transmembrane region" description="Helical" evidence="6">
    <location>
        <begin position="446"/>
        <end position="468"/>
    </location>
</feature>
<proteinExistence type="predicted"/>
<dbReference type="Proteomes" id="UP000238375">
    <property type="component" value="Unassembled WGS sequence"/>
</dbReference>
<comment type="caution">
    <text evidence="7">The sequence shown here is derived from an EMBL/GenBank/DDBJ whole genome shotgun (WGS) entry which is preliminary data.</text>
</comment>
<accession>A0A2T0TIU2</accession>